<dbReference type="SUPFAM" id="SSF51735">
    <property type="entry name" value="NAD(P)-binding Rossmann-fold domains"/>
    <property type="match status" value="1"/>
</dbReference>
<dbReference type="PANTHER" id="PTHR12126:SF11">
    <property type="entry name" value="NADH DEHYDROGENASE [UBIQUINONE] 1 ALPHA SUBCOMPLEX SUBUNIT 9, MITOCHONDRIAL"/>
    <property type="match status" value="1"/>
</dbReference>
<feature type="transmembrane region" description="Helical" evidence="1">
    <location>
        <begin position="302"/>
        <end position="323"/>
    </location>
</feature>
<dbReference type="AlphaFoldDB" id="A0A4V3BM63"/>
<dbReference type="PANTHER" id="PTHR12126">
    <property type="entry name" value="NADH-UBIQUINONE OXIDOREDUCTASE 39 KDA SUBUNIT-RELATED"/>
    <property type="match status" value="1"/>
</dbReference>
<feature type="transmembrane region" description="Helical" evidence="1">
    <location>
        <begin position="369"/>
        <end position="391"/>
    </location>
</feature>
<organism evidence="3 4">
    <name type="scientific">Azoarcus indigens</name>
    <dbReference type="NCBI Taxonomy" id="29545"/>
    <lineage>
        <taxon>Bacteria</taxon>
        <taxon>Pseudomonadati</taxon>
        <taxon>Pseudomonadota</taxon>
        <taxon>Betaproteobacteria</taxon>
        <taxon>Rhodocyclales</taxon>
        <taxon>Zoogloeaceae</taxon>
        <taxon>Azoarcus</taxon>
    </lineage>
</organism>
<dbReference type="InterPro" id="IPR001509">
    <property type="entry name" value="Epimerase_deHydtase"/>
</dbReference>
<proteinExistence type="predicted"/>
<dbReference type="RefSeq" id="WP_133593146.1">
    <property type="nucleotide sequence ID" value="NZ_SNVV01000013.1"/>
</dbReference>
<dbReference type="GO" id="GO:0044877">
    <property type="term" value="F:protein-containing complex binding"/>
    <property type="evidence" value="ECO:0007669"/>
    <property type="project" value="TreeGrafter"/>
</dbReference>
<feature type="transmembrane region" description="Helical" evidence="1">
    <location>
        <begin position="397"/>
        <end position="413"/>
    </location>
</feature>
<dbReference type="InterPro" id="IPR051207">
    <property type="entry name" value="ComplexI_NDUFA9_subunit"/>
</dbReference>
<keyword evidence="4" id="KW-1185">Reference proteome</keyword>
<feature type="transmembrane region" description="Helical" evidence="1">
    <location>
        <begin position="343"/>
        <end position="362"/>
    </location>
</feature>
<evidence type="ECO:0000313" key="3">
    <source>
        <dbReference type="EMBL" id="TDN48922.1"/>
    </source>
</evidence>
<evidence type="ECO:0000256" key="1">
    <source>
        <dbReference type="SAM" id="Phobius"/>
    </source>
</evidence>
<dbReference type="Gene3D" id="3.40.50.720">
    <property type="entry name" value="NAD(P)-binding Rossmann-like Domain"/>
    <property type="match status" value="1"/>
</dbReference>
<keyword evidence="1" id="KW-0812">Transmembrane</keyword>
<protein>
    <submittedName>
        <fullName evidence="3">Uncharacterized protein YbjT (DUF2867 family)</fullName>
    </submittedName>
</protein>
<evidence type="ECO:0000259" key="2">
    <source>
        <dbReference type="Pfam" id="PF01370"/>
    </source>
</evidence>
<name>A0A4V3BM63_9RHOO</name>
<dbReference type="InterPro" id="IPR025695">
    <property type="entry name" value="DoxX-like"/>
</dbReference>
<feature type="domain" description="NAD-dependent epimerase/dehydratase" evidence="2">
    <location>
        <begin position="3"/>
        <end position="189"/>
    </location>
</feature>
<keyword evidence="1" id="KW-0472">Membrane</keyword>
<dbReference type="Proteomes" id="UP000295129">
    <property type="component" value="Unassembled WGS sequence"/>
</dbReference>
<dbReference type="Pfam" id="PF01370">
    <property type="entry name" value="Epimerase"/>
    <property type="match status" value="1"/>
</dbReference>
<keyword evidence="1" id="KW-1133">Transmembrane helix</keyword>
<reference evidence="3 4" key="1">
    <citation type="submission" date="2019-03" db="EMBL/GenBank/DDBJ databases">
        <title>Genomic Encyclopedia of Type Strains, Phase IV (KMG-IV): sequencing the most valuable type-strain genomes for metagenomic binning, comparative biology and taxonomic classification.</title>
        <authorList>
            <person name="Goeker M."/>
        </authorList>
    </citation>
    <scope>NUCLEOTIDE SEQUENCE [LARGE SCALE GENOMIC DNA]</scope>
    <source>
        <strain evidence="3 4">DSM 12121</strain>
    </source>
</reference>
<comment type="caution">
    <text evidence="3">The sequence shown here is derived from an EMBL/GenBank/DDBJ whole genome shotgun (WGS) entry which is preliminary data.</text>
</comment>
<dbReference type="OrthoDB" id="5292533at2"/>
<sequence>MRIMVCGAGGFLGGEIAGRLEMAGHEVLRAVRRPARQGEVEVDFGRMLGVEDWLPLLRSVDAVVNAAGILMERGGQRFDAIHHRAPAALFAACARSGVSRVLQISALGVESGQSAYFTSKLAADTFLMSCPIGWQVLRPGLVYGPRGKSASFFRLLASSPLLPLPSGGKQPLRAVHIDDVAEAALRLLDPATPARQCVALVGAEICTYRQMLAYYRAAMGFPPAWTFPMPAWAMRLAASLGEHLPGSLLTRDTLSMLEAGNTTDDGASRQLLQRPPRGVSDFVSAAEAETARVQALASWRPMLLRLALAAVWLGTALVCLFVYPRSGSLALLADVGLQGAPALAAFHGAVLLDLGMGLATLFRPGRRLWLAQMLLVAAYSIVIAIALPAFLAHPFGPVLKNLPILAILFLLYAEERRP</sequence>
<dbReference type="InterPro" id="IPR036291">
    <property type="entry name" value="NAD(P)-bd_dom_sf"/>
</dbReference>
<dbReference type="EMBL" id="SNVV01000013">
    <property type="protein sequence ID" value="TDN48922.1"/>
    <property type="molecule type" value="Genomic_DNA"/>
</dbReference>
<dbReference type="Pfam" id="PF13781">
    <property type="entry name" value="DoxX_3"/>
    <property type="match status" value="1"/>
</dbReference>
<evidence type="ECO:0000313" key="4">
    <source>
        <dbReference type="Proteomes" id="UP000295129"/>
    </source>
</evidence>
<gene>
    <name evidence="3" type="ORF">C7389_11343</name>
</gene>
<accession>A0A4V3BM63</accession>